<proteinExistence type="predicted"/>
<name>A0ABU8VNX7_9BURK</name>
<evidence type="ECO:0000313" key="2">
    <source>
        <dbReference type="Proteomes" id="UP001365846"/>
    </source>
</evidence>
<dbReference type="Proteomes" id="UP001365846">
    <property type="component" value="Unassembled WGS sequence"/>
</dbReference>
<dbReference type="EMBL" id="JBBKZU010000015">
    <property type="protein sequence ID" value="MEJ8814877.1"/>
    <property type="molecule type" value="Genomic_DNA"/>
</dbReference>
<keyword evidence="2" id="KW-1185">Reference proteome</keyword>
<evidence type="ECO:0000313" key="1">
    <source>
        <dbReference type="EMBL" id="MEJ8814877.1"/>
    </source>
</evidence>
<reference evidence="1 2" key="1">
    <citation type="submission" date="2024-03" db="EMBL/GenBank/DDBJ databases">
        <title>Novel species of the genus Variovorax.</title>
        <authorList>
            <person name="Liu Q."/>
            <person name="Xin Y.-H."/>
        </authorList>
    </citation>
    <scope>NUCLEOTIDE SEQUENCE [LARGE SCALE GENOMIC DNA]</scope>
    <source>
        <strain evidence="1 2">KACC 18899</strain>
    </source>
</reference>
<comment type="caution">
    <text evidence="1">The sequence shown here is derived from an EMBL/GenBank/DDBJ whole genome shotgun (WGS) entry which is preliminary data.</text>
</comment>
<dbReference type="RefSeq" id="WP_340360102.1">
    <property type="nucleotide sequence ID" value="NZ_JBBKZU010000015.1"/>
</dbReference>
<protein>
    <submittedName>
        <fullName evidence="1">Uncharacterized protein</fullName>
    </submittedName>
</protein>
<gene>
    <name evidence="1" type="ORF">WKW77_27650</name>
</gene>
<accession>A0ABU8VNX7</accession>
<organism evidence="1 2">
    <name type="scientific">Variovorax ureilyticus</name>
    <dbReference type="NCBI Taxonomy" id="1836198"/>
    <lineage>
        <taxon>Bacteria</taxon>
        <taxon>Pseudomonadati</taxon>
        <taxon>Pseudomonadota</taxon>
        <taxon>Betaproteobacteria</taxon>
        <taxon>Burkholderiales</taxon>
        <taxon>Comamonadaceae</taxon>
        <taxon>Variovorax</taxon>
    </lineage>
</organism>
<sequence>MNFTEPADLHRQIFAPHRPRSSGRQDLLRQQVDKLFERLQRIGVKCEIAGPLARESKPWVAGSDVEVLIFDDAGLRDFRIWEIAWDEVPDAEVNLVFARDLALESLPRPNA</sequence>